<gene>
    <name evidence="1" type="ORF">D7Z94_14315</name>
</gene>
<dbReference type="RefSeq" id="WP_120712290.1">
    <property type="nucleotide sequence ID" value="NZ_RBCJ01000003.1"/>
</dbReference>
<dbReference type="Proteomes" id="UP000276603">
    <property type="component" value="Unassembled WGS sequence"/>
</dbReference>
<accession>A0A3B0C7P1</accession>
<organism evidence="1 2">
    <name type="scientific">Ulvibacterium marinum</name>
    <dbReference type="NCBI Taxonomy" id="2419782"/>
    <lineage>
        <taxon>Bacteria</taxon>
        <taxon>Pseudomonadati</taxon>
        <taxon>Bacteroidota</taxon>
        <taxon>Flavobacteriia</taxon>
        <taxon>Flavobacteriales</taxon>
        <taxon>Flavobacteriaceae</taxon>
        <taxon>Ulvibacterium</taxon>
    </lineage>
</organism>
<dbReference type="AlphaFoldDB" id="A0A3B0C7P1"/>
<dbReference type="EMBL" id="RBCJ01000003">
    <property type="protein sequence ID" value="RKN79477.1"/>
    <property type="molecule type" value="Genomic_DNA"/>
</dbReference>
<name>A0A3B0C7P1_9FLAO</name>
<protein>
    <submittedName>
        <fullName evidence="1">DUF4249 domain-containing protein</fullName>
    </submittedName>
</protein>
<proteinExistence type="predicted"/>
<dbReference type="Pfam" id="PF14054">
    <property type="entry name" value="DUF4249"/>
    <property type="match status" value="1"/>
</dbReference>
<comment type="caution">
    <text evidence="1">The sequence shown here is derived from an EMBL/GenBank/DDBJ whole genome shotgun (WGS) entry which is preliminary data.</text>
</comment>
<dbReference type="OrthoDB" id="922982at2"/>
<evidence type="ECO:0000313" key="1">
    <source>
        <dbReference type="EMBL" id="RKN79477.1"/>
    </source>
</evidence>
<reference evidence="1 2" key="1">
    <citation type="submission" date="2018-10" db="EMBL/GenBank/DDBJ databases">
        <title>Ulvibacterium marinum gen. nov., sp. nov., a novel marine bacterium of the family Flavobacteriaceae, isolated from a culture of the green alga Ulva prolifera.</title>
        <authorList>
            <person name="Zhang Z."/>
        </authorList>
    </citation>
    <scope>NUCLEOTIDE SEQUENCE [LARGE SCALE GENOMIC DNA]</scope>
    <source>
        <strain evidence="1 2">CCMM003</strain>
    </source>
</reference>
<evidence type="ECO:0000313" key="2">
    <source>
        <dbReference type="Proteomes" id="UP000276603"/>
    </source>
</evidence>
<sequence>MHYPRNKFLGKTTLLVLAFLLWRCVDPVDPEFRYQEGLVYIDALAGTVEGASYVSILESAEAFGINDNVFLSGAQVSFIKTDDKTQVYLQEEGELYLPPSDFKAQIGEIWELKVELADGREYSSLPEKVPTSVPIQELDVGYEPELLFNEGLDKFIPGHSLSLTLEDPGDEENYYYWRFRSFEKLINCLVCTNSIYRDGECQTNPPASASIRKPYYTYACESDCWQIRYEDNINIFSDEFTNGTKISNLSVASIPLFTKRSILVELQQFSISASAYRYYKTLKDIVDNNSGFNAPLPAALVGNMSNPNNVNEFVLGRFTAASTVIKPVFIDRTFVEGSPLETILPGQYEGEEEPVPRPIVIFAPCTESRFITGLRPLGWID</sequence>
<keyword evidence="2" id="KW-1185">Reference proteome</keyword>
<dbReference type="InterPro" id="IPR025345">
    <property type="entry name" value="DUF4249"/>
</dbReference>